<evidence type="ECO:0000259" key="5">
    <source>
        <dbReference type="PROSITE" id="PS50106"/>
    </source>
</evidence>
<feature type="domain" description="Radical SAM core" evidence="6">
    <location>
        <begin position="13"/>
        <end position="238"/>
    </location>
</feature>
<evidence type="ECO:0000256" key="1">
    <source>
        <dbReference type="ARBA" id="ARBA00022691"/>
    </source>
</evidence>
<dbReference type="Pfam" id="PF04055">
    <property type="entry name" value="Radical_SAM"/>
    <property type="match status" value="1"/>
</dbReference>
<dbReference type="Proteomes" id="UP000298324">
    <property type="component" value="Unassembled WGS sequence"/>
</dbReference>
<evidence type="ECO:0000256" key="2">
    <source>
        <dbReference type="ARBA" id="ARBA00022723"/>
    </source>
</evidence>
<evidence type="ECO:0000313" key="8">
    <source>
        <dbReference type="Proteomes" id="UP000298324"/>
    </source>
</evidence>
<dbReference type="InterPro" id="IPR001478">
    <property type="entry name" value="PDZ"/>
</dbReference>
<dbReference type="SUPFAM" id="SSF50156">
    <property type="entry name" value="PDZ domain-like"/>
    <property type="match status" value="1"/>
</dbReference>
<dbReference type="Gene3D" id="3.20.20.70">
    <property type="entry name" value="Aldolase class I"/>
    <property type="match status" value="1"/>
</dbReference>
<keyword evidence="4" id="KW-0411">Iron-sulfur</keyword>
<accession>A0A4Y7R726</accession>
<dbReference type="PROSITE" id="PS50106">
    <property type="entry name" value="PDZ"/>
    <property type="match status" value="1"/>
</dbReference>
<dbReference type="Pfam" id="PF04459">
    <property type="entry name" value="DUF512"/>
    <property type="match status" value="1"/>
</dbReference>
<gene>
    <name evidence="7" type="primary">moaA_2</name>
    <name evidence="7" type="ORF">Psch_03302</name>
</gene>
<dbReference type="InterPro" id="IPR050377">
    <property type="entry name" value="Radical_SAM_PqqE_MftC-like"/>
</dbReference>
<reference evidence="7 8" key="1">
    <citation type="journal article" date="2018" name="Environ. Microbiol.">
        <title>Novel energy conservation strategies and behaviour of Pelotomaculum schinkii driving syntrophic propionate catabolism.</title>
        <authorList>
            <person name="Hidalgo-Ahumada C.A.P."/>
            <person name="Nobu M.K."/>
            <person name="Narihiro T."/>
            <person name="Tamaki H."/>
            <person name="Liu W.T."/>
            <person name="Kamagata Y."/>
            <person name="Stams A.J.M."/>
            <person name="Imachi H."/>
            <person name="Sousa D.Z."/>
        </authorList>
    </citation>
    <scope>NUCLEOTIDE SEQUENCE [LARGE SCALE GENOMIC DNA]</scope>
    <source>
        <strain evidence="7 8">HH</strain>
    </source>
</reference>
<dbReference type="InterPro" id="IPR007197">
    <property type="entry name" value="rSAM"/>
</dbReference>
<proteinExistence type="predicted"/>
<dbReference type="GO" id="GO:0051536">
    <property type="term" value="F:iron-sulfur cluster binding"/>
    <property type="evidence" value="ECO:0007669"/>
    <property type="project" value="UniProtKB-KW"/>
</dbReference>
<evidence type="ECO:0000313" key="7">
    <source>
        <dbReference type="EMBL" id="TEB04542.1"/>
    </source>
</evidence>
<dbReference type="InterPro" id="IPR013785">
    <property type="entry name" value="Aldolase_TIM"/>
</dbReference>
<dbReference type="SFLD" id="SFLDG01067">
    <property type="entry name" value="SPASM/twitch_domain_containing"/>
    <property type="match status" value="1"/>
</dbReference>
<dbReference type="PANTHER" id="PTHR11228">
    <property type="entry name" value="RADICAL SAM DOMAIN PROTEIN"/>
    <property type="match status" value="1"/>
</dbReference>
<dbReference type="GO" id="GO:0046872">
    <property type="term" value="F:metal ion binding"/>
    <property type="evidence" value="ECO:0007669"/>
    <property type="project" value="UniProtKB-KW"/>
</dbReference>
<evidence type="ECO:0000259" key="6">
    <source>
        <dbReference type="PROSITE" id="PS51918"/>
    </source>
</evidence>
<dbReference type="SMART" id="SM00228">
    <property type="entry name" value="PDZ"/>
    <property type="match status" value="1"/>
</dbReference>
<dbReference type="PROSITE" id="PS51918">
    <property type="entry name" value="RADICAL_SAM"/>
    <property type="match status" value="1"/>
</dbReference>
<dbReference type="InterPro" id="IPR007549">
    <property type="entry name" value="DUF512"/>
</dbReference>
<keyword evidence="2" id="KW-0479">Metal-binding</keyword>
<dbReference type="RefSeq" id="WP_190258917.1">
    <property type="nucleotide sequence ID" value="NZ_QFGA01000003.1"/>
</dbReference>
<dbReference type="GO" id="GO:0003824">
    <property type="term" value="F:catalytic activity"/>
    <property type="evidence" value="ECO:0007669"/>
    <property type="project" value="InterPro"/>
</dbReference>
<dbReference type="InterPro" id="IPR041489">
    <property type="entry name" value="PDZ_6"/>
</dbReference>
<protein>
    <submittedName>
        <fullName evidence="7">Cyclic pyranopterin monophosphate synthase</fullName>
    </submittedName>
</protein>
<evidence type="ECO:0000256" key="3">
    <source>
        <dbReference type="ARBA" id="ARBA00023004"/>
    </source>
</evidence>
<dbReference type="AlphaFoldDB" id="A0A4Y7R726"/>
<name>A0A4Y7R726_9FIRM</name>
<dbReference type="EMBL" id="QFGA01000003">
    <property type="protein sequence ID" value="TEB04542.1"/>
    <property type="molecule type" value="Genomic_DNA"/>
</dbReference>
<keyword evidence="3" id="KW-0408">Iron</keyword>
<dbReference type="CDD" id="cd01335">
    <property type="entry name" value="Radical_SAM"/>
    <property type="match status" value="1"/>
</dbReference>
<dbReference type="SUPFAM" id="SSF102114">
    <property type="entry name" value="Radical SAM enzymes"/>
    <property type="match status" value="1"/>
</dbReference>
<keyword evidence="8" id="KW-1185">Reference proteome</keyword>
<comment type="caution">
    <text evidence="7">The sequence shown here is derived from an EMBL/GenBank/DDBJ whole genome shotgun (WGS) entry which is preliminary data.</text>
</comment>
<feature type="domain" description="PDZ" evidence="5">
    <location>
        <begin position="253"/>
        <end position="283"/>
    </location>
</feature>
<organism evidence="7 8">
    <name type="scientific">Pelotomaculum schinkii</name>
    <dbReference type="NCBI Taxonomy" id="78350"/>
    <lineage>
        <taxon>Bacteria</taxon>
        <taxon>Bacillati</taxon>
        <taxon>Bacillota</taxon>
        <taxon>Clostridia</taxon>
        <taxon>Eubacteriales</taxon>
        <taxon>Desulfotomaculaceae</taxon>
        <taxon>Pelotomaculum</taxon>
    </lineage>
</organism>
<dbReference type="SFLD" id="SFLDS00029">
    <property type="entry name" value="Radical_SAM"/>
    <property type="match status" value="1"/>
</dbReference>
<sequence>MGEINSAENSIRDCVVDGNILPLTSTCNTRCVFCSHRFNPPEVRVYRIPPRTLASIKNALPFIDPARPIVIGESVTRIIEGEPFTHPEIAGILRLLRSAFPRTPVRLTTNGILLDEDMAHLLRRLGNITLNLSLNCMGERNRNFLLGDNQAGAAVNSVKLLKKYGIPFHGSVVAMPHLTGWDDLENTIRYLSWHEAETLRVFEPGFSRFAPPELQFSRTLRAELESFISRLRRIINIPIISEPPFIGSLEAEVAGVIAGSPAAGAGLKPGDVITEVNGSGVNSRVQAFGRILKAANPEVAVKRGSEPPMAFCIRKGRGERSGLVMHYDLDPGLIDDMARVARRRRARTVLLLTSPLAAPVLRQGLERFWEEGADVETLEVENHFFGGSIRAAGLLTVGDMGDCLGKYLAASTTGKPDLVLLPGLAFDRTGSDLTATPYTRLEEEFGIPMEAI</sequence>
<dbReference type="InterPro" id="IPR036034">
    <property type="entry name" value="PDZ_sf"/>
</dbReference>
<keyword evidence="1" id="KW-0949">S-adenosyl-L-methionine</keyword>
<evidence type="ECO:0000256" key="4">
    <source>
        <dbReference type="ARBA" id="ARBA00023014"/>
    </source>
</evidence>
<dbReference type="Pfam" id="PF17820">
    <property type="entry name" value="PDZ_6"/>
    <property type="match status" value="1"/>
</dbReference>
<dbReference type="InterPro" id="IPR058240">
    <property type="entry name" value="rSAM_sf"/>
</dbReference>
<dbReference type="PANTHER" id="PTHR11228:SF7">
    <property type="entry name" value="PQQA PEPTIDE CYCLASE"/>
    <property type="match status" value="1"/>
</dbReference>
<dbReference type="Gene3D" id="2.30.42.10">
    <property type="match status" value="1"/>
</dbReference>